<feature type="domain" description="POTRA" evidence="8">
    <location>
        <begin position="57"/>
        <end position="128"/>
    </location>
</feature>
<keyword evidence="2 7" id="KW-0812">Transmembrane</keyword>
<evidence type="ECO:0000313" key="9">
    <source>
        <dbReference type="EMBL" id="QDT38117.1"/>
    </source>
</evidence>
<keyword evidence="7" id="KW-1133">Transmembrane helix</keyword>
<evidence type="ECO:0000256" key="4">
    <source>
        <dbReference type="ARBA" id="ARBA00023136"/>
    </source>
</evidence>
<feature type="compositionally biased region" description="Polar residues" evidence="6">
    <location>
        <begin position="506"/>
        <end position="528"/>
    </location>
</feature>
<reference evidence="9 10" key="1">
    <citation type="submission" date="2019-02" db="EMBL/GenBank/DDBJ databases">
        <title>Deep-cultivation of Planctomycetes and their phenomic and genomic characterization uncovers novel biology.</title>
        <authorList>
            <person name="Wiegand S."/>
            <person name="Jogler M."/>
            <person name="Boedeker C."/>
            <person name="Pinto D."/>
            <person name="Vollmers J."/>
            <person name="Rivas-Marin E."/>
            <person name="Kohn T."/>
            <person name="Peeters S.H."/>
            <person name="Heuer A."/>
            <person name="Rast P."/>
            <person name="Oberbeckmann S."/>
            <person name="Bunk B."/>
            <person name="Jeske O."/>
            <person name="Meyerdierks A."/>
            <person name="Storesund J.E."/>
            <person name="Kallscheuer N."/>
            <person name="Luecker S."/>
            <person name="Lage O.M."/>
            <person name="Pohl T."/>
            <person name="Merkel B.J."/>
            <person name="Hornburger P."/>
            <person name="Mueller R.-W."/>
            <person name="Bruemmer F."/>
            <person name="Labrenz M."/>
            <person name="Spormann A.M."/>
            <person name="Op den Camp H."/>
            <person name="Overmann J."/>
            <person name="Amann R."/>
            <person name="Jetten M.S.M."/>
            <person name="Mascher T."/>
            <person name="Medema M.H."/>
            <person name="Devos D.P."/>
            <person name="Kaster A.-K."/>
            <person name="Ovreas L."/>
            <person name="Rohde M."/>
            <person name="Galperin M.Y."/>
            <person name="Jogler C."/>
        </authorList>
    </citation>
    <scope>NUCLEOTIDE SEQUENCE [LARGE SCALE GENOMIC DNA]</scope>
    <source>
        <strain evidence="9 10">Pan189</strain>
    </source>
</reference>
<dbReference type="GO" id="GO:0019867">
    <property type="term" value="C:outer membrane"/>
    <property type="evidence" value="ECO:0007669"/>
    <property type="project" value="InterPro"/>
</dbReference>
<feature type="transmembrane region" description="Helical" evidence="7">
    <location>
        <begin position="24"/>
        <end position="48"/>
    </location>
</feature>
<dbReference type="PANTHER" id="PTHR12815">
    <property type="entry name" value="SORTING AND ASSEMBLY MACHINERY SAMM50 PROTEIN FAMILY MEMBER"/>
    <property type="match status" value="1"/>
</dbReference>
<gene>
    <name evidence="9" type="primary">bamA</name>
    <name evidence="9" type="ORF">Pan189_25070</name>
</gene>
<evidence type="ECO:0000256" key="7">
    <source>
        <dbReference type="SAM" id="Phobius"/>
    </source>
</evidence>
<dbReference type="PANTHER" id="PTHR12815:SF47">
    <property type="entry name" value="TRANSLOCATION AND ASSEMBLY MODULE SUBUNIT TAMA"/>
    <property type="match status" value="1"/>
</dbReference>
<evidence type="ECO:0000256" key="6">
    <source>
        <dbReference type="SAM" id="MobiDB-lite"/>
    </source>
</evidence>
<keyword evidence="10" id="KW-1185">Reference proteome</keyword>
<dbReference type="Gene3D" id="2.40.160.50">
    <property type="entry name" value="membrane protein fhac: a member of the omp85/tpsb transporter family"/>
    <property type="match status" value="1"/>
</dbReference>
<dbReference type="Pfam" id="PF07244">
    <property type="entry name" value="POTRA"/>
    <property type="match status" value="4"/>
</dbReference>
<dbReference type="Gene3D" id="3.10.20.310">
    <property type="entry name" value="membrane protein fhac"/>
    <property type="match status" value="5"/>
</dbReference>
<dbReference type="InterPro" id="IPR010827">
    <property type="entry name" value="BamA/TamA_POTRA"/>
</dbReference>
<proteinExistence type="predicted"/>
<feature type="region of interest" description="Disordered" evidence="6">
    <location>
        <begin position="478"/>
        <end position="568"/>
    </location>
</feature>
<evidence type="ECO:0000256" key="3">
    <source>
        <dbReference type="ARBA" id="ARBA00022729"/>
    </source>
</evidence>
<feature type="region of interest" description="Disordered" evidence="6">
    <location>
        <begin position="696"/>
        <end position="717"/>
    </location>
</feature>
<evidence type="ECO:0000259" key="8">
    <source>
        <dbReference type="PROSITE" id="PS51779"/>
    </source>
</evidence>
<accession>A0A517R2L4</accession>
<dbReference type="RefSeq" id="WP_310820381.1">
    <property type="nucleotide sequence ID" value="NZ_CP036268.1"/>
</dbReference>
<dbReference type="Pfam" id="PF01103">
    <property type="entry name" value="Omp85"/>
    <property type="match status" value="1"/>
</dbReference>
<organism evidence="9 10">
    <name type="scientific">Stratiformator vulcanicus</name>
    <dbReference type="NCBI Taxonomy" id="2527980"/>
    <lineage>
        <taxon>Bacteria</taxon>
        <taxon>Pseudomonadati</taxon>
        <taxon>Planctomycetota</taxon>
        <taxon>Planctomycetia</taxon>
        <taxon>Planctomycetales</taxon>
        <taxon>Planctomycetaceae</taxon>
        <taxon>Stratiformator</taxon>
    </lineage>
</organism>
<keyword evidence="5" id="KW-0998">Cell outer membrane</keyword>
<feature type="domain" description="POTRA" evidence="8">
    <location>
        <begin position="303"/>
        <end position="381"/>
    </location>
</feature>
<keyword evidence="3" id="KW-0732">Signal</keyword>
<dbReference type="InterPro" id="IPR039910">
    <property type="entry name" value="D15-like"/>
</dbReference>
<dbReference type="InterPro" id="IPR000184">
    <property type="entry name" value="Bac_surfAg_D15"/>
</dbReference>
<evidence type="ECO:0000256" key="1">
    <source>
        <dbReference type="ARBA" id="ARBA00004370"/>
    </source>
</evidence>
<keyword evidence="4 7" id="KW-0472">Membrane</keyword>
<name>A0A517R2L4_9PLAN</name>
<dbReference type="KEGG" id="svp:Pan189_25070"/>
<evidence type="ECO:0000256" key="2">
    <source>
        <dbReference type="ARBA" id="ARBA00022692"/>
    </source>
</evidence>
<dbReference type="EMBL" id="CP036268">
    <property type="protein sequence ID" value="QDT38117.1"/>
    <property type="molecule type" value="Genomic_DNA"/>
</dbReference>
<dbReference type="InterPro" id="IPR034746">
    <property type="entry name" value="POTRA"/>
</dbReference>
<sequence length="1119" mass="122954">MAGVTDDTPTVPNRSRTNSNGVRLRCASASTGVALACLIAAVAMPALAEDYLSAVQQPLAQVLIDGNVTIPASEIQKHVSSRPGRPVDPVLVREDVRKLHDTRWFASVSQRVKPTDEGPVLIFTVVEKPILRKVGFKGNRKIKTRYLAALTGLQPDHAYDVLVNREAARRIEEYYRDEGFAFAKVTLEKGDSVRDREVIFKIEEGPKVRVVSVQFRGNTIASDGRLSTYLMTDKAGFDFLPFSNRLPFGGLYDPTTIPNDIAVLTKYYHDLGFFDVSISDQVNFSPDRAKVTIVYSINEGLRYRVRRIEYDGNRVLPTKELVRDRNLNEGEYFDRRGLDRDLNEIRESYGNLGRLYASVEAIPRFSETPGVADLIVRIDEDKPYIIRNIYVDIAGTHPHTKTNVIRNHFTVAPGSIANPREIRRSKSRIEGVPAFAATTGGAVKVDIQRVSSETQAGFRGQSPDTRGGVDVYIHDGEARRYRQDNPYLSRPAAEPQWSEPFDSAPEAQTNSRRPAISTARNNPFASSATREERPRPLDSFAAADDSTTGGPNDLELRPDNPFVGPPHQPMSIPYRESSPSWPATTSGATRQRSNFGATYDESHPFAAMETKPARPSSNDFATADFAPSINRVERGTPVMPVATTKPSTSNLNAFDARNDFAATDFEANTAAPSGIPTASTRNPFADAPLTASTTSAAPAVVSVPRQSAPSPTEPTVNTADATYTVSENPYSTVQQTGVGPFQERNPLFPPSPMGDPFRGALEEPGLVDLRVSAREAQTGRLMFGAAVNSNAGLVGNVVLEEQNFDLFRFPTSFSDITNGTAFRGGGQRFRLEAVPGTQVSRYTVSWQDPFIFDTNYSFGASGFYFQRFYEDWNEQRAGGRFNIGRQFSPFVSAGLISRVEEVELSDPSVPTPASLQEALGDNFLFTLGGVVRIDTRDNALNPTEGTSVELNYTQGISEYTYSQADIEAYQYYTLFSRPDGSGKQILSLRGQLGYSTDDTPIFERFFAGGFQTFRGFDFRGVGPREQGVSVGGDFLAIGTVQYQVPLLANDALAGVVFSDFGTLEPDVQIEDFRVSVGAGLRIQIPALGPVPLAFDFAYPIVKAPFDDQEIFSFYIGVQR</sequence>
<protein>
    <submittedName>
        <fullName evidence="9">Outer membrane protein assembly factor BamA</fullName>
    </submittedName>
</protein>
<evidence type="ECO:0000313" key="10">
    <source>
        <dbReference type="Proteomes" id="UP000317318"/>
    </source>
</evidence>
<comment type="subcellular location">
    <subcellularLocation>
        <location evidence="1">Membrane</location>
    </subcellularLocation>
</comment>
<feature type="compositionally biased region" description="Low complexity" evidence="6">
    <location>
        <begin position="696"/>
        <end position="710"/>
    </location>
</feature>
<dbReference type="PROSITE" id="PS51779">
    <property type="entry name" value="POTRA"/>
    <property type="match status" value="2"/>
</dbReference>
<dbReference type="Proteomes" id="UP000317318">
    <property type="component" value="Chromosome"/>
</dbReference>
<evidence type="ECO:0000256" key="5">
    <source>
        <dbReference type="ARBA" id="ARBA00023237"/>
    </source>
</evidence>
<dbReference type="AlphaFoldDB" id="A0A517R2L4"/>